<evidence type="ECO:0008006" key="3">
    <source>
        <dbReference type="Google" id="ProtNLM"/>
    </source>
</evidence>
<dbReference type="RefSeq" id="WP_420904573.1">
    <property type="nucleotide sequence ID" value="NZ_BAAFGK010000004.1"/>
</dbReference>
<dbReference type="Gene3D" id="3.40.50.150">
    <property type="entry name" value="Vaccinia Virus protein VP39"/>
    <property type="match status" value="1"/>
</dbReference>
<dbReference type="Proteomes" id="UP001628193">
    <property type="component" value="Unassembled WGS sequence"/>
</dbReference>
<protein>
    <recommendedName>
        <fullName evidence="3">dTDP-6-deoxy-L-hexose 3-O-methyltransferase</fullName>
    </recommendedName>
</protein>
<organism evidence="1 2">
    <name type="scientific">Candidatus Magnetaquiglobus chichijimensis</name>
    <dbReference type="NCBI Taxonomy" id="3141448"/>
    <lineage>
        <taxon>Bacteria</taxon>
        <taxon>Pseudomonadati</taxon>
        <taxon>Pseudomonadota</taxon>
        <taxon>Magnetococcia</taxon>
        <taxon>Magnetococcales</taxon>
        <taxon>Candidatus Magnetaquicoccaceae</taxon>
        <taxon>Candidatus Magnetaquiglobus</taxon>
    </lineage>
</organism>
<dbReference type="PANTHER" id="PTHR40036:SF1">
    <property type="entry name" value="MACROCIN O-METHYLTRANSFERASE"/>
    <property type="match status" value="1"/>
</dbReference>
<dbReference type="SUPFAM" id="SSF53335">
    <property type="entry name" value="S-adenosyl-L-methionine-dependent methyltransferases"/>
    <property type="match status" value="1"/>
</dbReference>
<dbReference type="EMBL" id="BAAFGK010000004">
    <property type="protein sequence ID" value="GAB0056854.1"/>
    <property type="molecule type" value="Genomic_DNA"/>
</dbReference>
<dbReference type="PANTHER" id="PTHR40036">
    <property type="entry name" value="MACROCIN O-METHYLTRANSFERASE"/>
    <property type="match status" value="1"/>
</dbReference>
<gene>
    <name evidence="1" type="ORF">SIID45300_01169</name>
</gene>
<name>A0ABQ0C7J1_9PROT</name>
<reference evidence="1 2" key="1">
    <citation type="submission" date="2024-09" db="EMBL/GenBank/DDBJ databases">
        <title>Draft genome sequence of Candidatus Magnetaquicoccaceae bacterium FCR-1.</title>
        <authorList>
            <person name="Shimoshige H."/>
            <person name="Shimamura S."/>
            <person name="Taoka A."/>
            <person name="Kobayashi H."/>
            <person name="Maekawa T."/>
        </authorList>
    </citation>
    <scope>NUCLEOTIDE SEQUENCE [LARGE SCALE GENOMIC DNA]</scope>
    <source>
        <strain evidence="1 2">FCR-1</strain>
    </source>
</reference>
<evidence type="ECO:0000313" key="1">
    <source>
        <dbReference type="EMBL" id="GAB0056854.1"/>
    </source>
</evidence>
<proteinExistence type="predicted"/>
<accession>A0ABQ0C7J1</accession>
<sequence length="261" mass="30357">MIGSQINASEKQFGYKEETKSSQAQLAHREKLYRLFRETPLPVDQLLTCLGLYMRSSALTKILFINELYELILHQPGVIMEFGTWWGQNIVLFENLRAIYEPFNQSRRVIGFDTFKGYPSISDQDRISETITIGGYKVSEGYRKYLEELIAFHEENNVLGNIKKHQLVEGDVTETIQEFFVKHPETIVALAYFDMALYEPSKACLQAIRPHLMPGSVIMFDELNSREYPGETVAFKELFRGERFTLHRSKFMTDRAYIILQ</sequence>
<comment type="caution">
    <text evidence="1">The sequence shown here is derived from an EMBL/GenBank/DDBJ whole genome shotgun (WGS) entry which is preliminary data.</text>
</comment>
<dbReference type="InterPro" id="IPR029063">
    <property type="entry name" value="SAM-dependent_MTases_sf"/>
</dbReference>
<dbReference type="InterPro" id="IPR008884">
    <property type="entry name" value="TylF_MeTrfase"/>
</dbReference>
<keyword evidence="2" id="KW-1185">Reference proteome</keyword>
<evidence type="ECO:0000313" key="2">
    <source>
        <dbReference type="Proteomes" id="UP001628193"/>
    </source>
</evidence>